<proteinExistence type="predicted"/>
<dbReference type="AlphaFoldDB" id="A0A0A9E9E1"/>
<accession>A0A0A9E9E1</accession>
<organism evidence="2">
    <name type="scientific">Arundo donax</name>
    <name type="common">Giant reed</name>
    <name type="synonym">Donax arundinaceus</name>
    <dbReference type="NCBI Taxonomy" id="35708"/>
    <lineage>
        <taxon>Eukaryota</taxon>
        <taxon>Viridiplantae</taxon>
        <taxon>Streptophyta</taxon>
        <taxon>Embryophyta</taxon>
        <taxon>Tracheophyta</taxon>
        <taxon>Spermatophyta</taxon>
        <taxon>Magnoliopsida</taxon>
        <taxon>Liliopsida</taxon>
        <taxon>Poales</taxon>
        <taxon>Poaceae</taxon>
        <taxon>PACMAD clade</taxon>
        <taxon>Arundinoideae</taxon>
        <taxon>Arundineae</taxon>
        <taxon>Arundo</taxon>
    </lineage>
</organism>
<sequence length="26" mass="3099">MHAMKRQTRTPHVCLPETESWSFPPM</sequence>
<protein>
    <submittedName>
        <fullName evidence="2">Uncharacterized protein</fullName>
    </submittedName>
</protein>
<feature type="region of interest" description="Disordered" evidence="1">
    <location>
        <begin position="1"/>
        <end position="26"/>
    </location>
</feature>
<reference evidence="2" key="1">
    <citation type="submission" date="2014-09" db="EMBL/GenBank/DDBJ databases">
        <authorList>
            <person name="Magalhaes I.L.F."/>
            <person name="Oliveira U."/>
            <person name="Santos F.R."/>
            <person name="Vidigal T.H.D.A."/>
            <person name="Brescovit A.D."/>
            <person name="Santos A.J."/>
        </authorList>
    </citation>
    <scope>NUCLEOTIDE SEQUENCE</scope>
    <source>
        <tissue evidence="2">Shoot tissue taken approximately 20 cm above the soil surface</tissue>
    </source>
</reference>
<reference evidence="2" key="2">
    <citation type="journal article" date="2015" name="Data Brief">
        <title>Shoot transcriptome of the giant reed, Arundo donax.</title>
        <authorList>
            <person name="Barrero R.A."/>
            <person name="Guerrero F.D."/>
            <person name="Moolhuijzen P."/>
            <person name="Goolsby J.A."/>
            <person name="Tidwell J."/>
            <person name="Bellgard S.E."/>
            <person name="Bellgard M.I."/>
        </authorList>
    </citation>
    <scope>NUCLEOTIDE SEQUENCE</scope>
    <source>
        <tissue evidence="2">Shoot tissue taken approximately 20 cm above the soil surface</tissue>
    </source>
</reference>
<dbReference type="EMBL" id="GBRH01201249">
    <property type="protein sequence ID" value="JAD96646.1"/>
    <property type="molecule type" value="Transcribed_RNA"/>
</dbReference>
<evidence type="ECO:0000313" key="2">
    <source>
        <dbReference type="EMBL" id="JAD96646.1"/>
    </source>
</evidence>
<name>A0A0A9E9E1_ARUDO</name>
<evidence type="ECO:0000256" key="1">
    <source>
        <dbReference type="SAM" id="MobiDB-lite"/>
    </source>
</evidence>